<feature type="compositionally biased region" description="Low complexity" evidence="1">
    <location>
        <begin position="44"/>
        <end position="53"/>
    </location>
</feature>
<feature type="compositionally biased region" description="Low complexity" evidence="1">
    <location>
        <begin position="373"/>
        <end position="383"/>
    </location>
</feature>
<organism evidence="4 5">
    <name type="scientific">Malassezia sympodialis (strain ATCC 42132)</name>
    <name type="common">Atopic eczema-associated yeast</name>
    <dbReference type="NCBI Taxonomy" id="1230383"/>
    <lineage>
        <taxon>Eukaryota</taxon>
        <taxon>Fungi</taxon>
        <taxon>Dikarya</taxon>
        <taxon>Basidiomycota</taxon>
        <taxon>Ustilaginomycotina</taxon>
        <taxon>Malasseziomycetes</taxon>
        <taxon>Malasseziales</taxon>
        <taxon>Malasseziaceae</taxon>
        <taxon>Malassezia</taxon>
    </lineage>
</organism>
<feature type="domain" description="HTH APSES-type" evidence="3">
    <location>
        <begin position="165"/>
        <end position="302"/>
    </location>
</feature>
<reference evidence="5" key="1">
    <citation type="journal article" date="2017" name="Nucleic Acids Res.">
        <title>Proteogenomics produces comprehensive and highly accurate protein-coding gene annotation in a complete genome assembly of Malassezia sympodialis.</title>
        <authorList>
            <person name="Zhu Y."/>
            <person name="Engstroem P.G."/>
            <person name="Tellgren-Roth C."/>
            <person name="Baudo C.D."/>
            <person name="Kennell J.C."/>
            <person name="Sun S."/>
            <person name="Billmyre R.B."/>
            <person name="Schroeder M.S."/>
            <person name="Andersson A."/>
            <person name="Holm T."/>
            <person name="Sigurgeirsson B."/>
            <person name="Wu G."/>
            <person name="Sankaranarayanan S.R."/>
            <person name="Siddharthan R."/>
            <person name="Sanyal K."/>
            <person name="Lundeberg J."/>
            <person name="Nystedt B."/>
            <person name="Boekhout T."/>
            <person name="Dawson T.L. Jr."/>
            <person name="Heitman J."/>
            <person name="Scheynius A."/>
            <person name="Lehtioe J."/>
        </authorList>
    </citation>
    <scope>NUCLEOTIDE SEQUENCE [LARGE SCALE GENOMIC DNA]</scope>
    <source>
        <strain evidence="5">ATCC 42132</strain>
    </source>
</reference>
<feature type="compositionally biased region" description="Basic residues" evidence="1">
    <location>
        <begin position="1"/>
        <end position="10"/>
    </location>
</feature>
<dbReference type="SUPFAM" id="SSF54616">
    <property type="entry name" value="DNA-binding domain of Mlu1-box binding protein MBP1"/>
    <property type="match status" value="1"/>
</dbReference>
<dbReference type="VEuPathDB" id="FungiDB:MSYG_1420"/>
<dbReference type="PROSITE" id="PS51299">
    <property type="entry name" value="HTH_APSES"/>
    <property type="match status" value="1"/>
</dbReference>
<proteinExistence type="predicted"/>
<evidence type="ECO:0000256" key="1">
    <source>
        <dbReference type="SAM" id="MobiDB-lite"/>
    </source>
</evidence>
<dbReference type="OMA" id="NGQDHAF"/>
<protein>
    <recommendedName>
        <fullName evidence="3">HTH APSES-type domain-containing protein</fullName>
    </recommendedName>
</protein>
<feature type="compositionally biased region" description="Basic and acidic residues" evidence="1">
    <location>
        <begin position="72"/>
        <end position="121"/>
    </location>
</feature>
<feature type="region of interest" description="Disordered" evidence="1">
    <location>
        <begin position="232"/>
        <end position="255"/>
    </location>
</feature>
<dbReference type="GO" id="GO:0044820">
    <property type="term" value="P:mitotic telomere tethering at nuclear periphery"/>
    <property type="evidence" value="ECO:0007669"/>
    <property type="project" value="TreeGrafter"/>
</dbReference>
<dbReference type="PANTHER" id="PTHR38044:SF1">
    <property type="entry name" value="BOUQUET FORMATION PROTEIN 4"/>
    <property type="match status" value="1"/>
</dbReference>
<evidence type="ECO:0000256" key="2">
    <source>
        <dbReference type="SAM" id="Phobius"/>
    </source>
</evidence>
<feature type="transmembrane region" description="Helical" evidence="2">
    <location>
        <begin position="454"/>
        <end position="475"/>
    </location>
</feature>
<evidence type="ECO:0000313" key="4">
    <source>
        <dbReference type="EMBL" id="SHO77080.1"/>
    </source>
</evidence>
<dbReference type="OrthoDB" id="1935484at2759"/>
<feature type="compositionally biased region" description="Basic and acidic residues" evidence="1">
    <location>
        <begin position="410"/>
        <end position="426"/>
    </location>
</feature>
<dbReference type="InterPro" id="IPR003163">
    <property type="entry name" value="Tscrpt_reg_HTH_APSES-type"/>
</dbReference>
<feature type="region of interest" description="Disordered" evidence="1">
    <location>
        <begin position="408"/>
        <end position="447"/>
    </location>
</feature>
<dbReference type="STRING" id="1230383.A0A1M8A3P7"/>
<evidence type="ECO:0000313" key="5">
    <source>
        <dbReference type="Proteomes" id="UP000186303"/>
    </source>
</evidence>
<dbReference type="GO" id="GO:1990862">
    <property type="term" value="C:nuclear membrane complex Bqt3-Bqt4"/>
    <property type="evidence" value="ECO:0007669"/>
    <property type="project" value="InterPro"/>
</dbReference>
<dbReference type="EMBL" id="LT671822">
    <property type="protein sequence ID" value="SHO77080.1"/>
    <property type="molecule type" value="Genomic_DNA"/>
</dbReference>
<keyword evidence="5" id="KW-1185">Reference proteome</keyword>
<dbReference type="Proteomes" id="UP000186303">
    <property type="component" value="Chromosome 2"/>
</dbReference>
<keyword evidence="2" id="KW-0812">Transmembrane</keyword>
<evidence type="ECO:0000259" key="3">
    <source>
        <dbReference type="PROSITE" id="PS51299"/>
    </source>
</evidence>
<feature type="compositionally biased region" description="Basic residues" evidence="1">
    <location>
        <begin position="59"/>
        <end position="71"/>
    </location>
</feature>
<dbReference type="GO" id="GO:0003677">
    <property type="term" value="F:DNA binding"/>
    <property type="evidence" value="ECO:0007669"/>
    <property type="project" value="InterPro"/>
</dbReference>
<sequence length="518" mass="55760">MPPRRSTPRKGRAESADPAPATEAAADSPVTTPRRTTRGRRATTKAAAAEESVPPVPKPKTKSTTRARATKAGKEAVTKAEKEADPKTEKEADPKTEEADPKTEEADPKTEKETDTLKNEPDAEAEALAESATLFERMHKLPTRTNPRLGEVKSRQVKLQVIRREDKEIIIGRIKLPTVNGAEHGFLLKRFDTNAIAGSSMFRLAFPFAEAEEESAEMAYLESRFNTDVANGGFLPAPRTRGRKPASMRKGTLPPGSTGVRLQGVWIPCDEALSIAADYGLKELAQPLIDATAVLPPNEDVPVLNPDAETLAAIKNGEKVQTEQPATPVRQTKRARTVRESASTTSTPLAAVEEIVDVPAATTGRRPTRRQARATAAEAASPAENPLTSASVEEQIAEAKRLAAQIQSEARTEAIQERASAKRRAEDDDENVAEEPQAATGRMTRVLRKHRRPIAGAAGMLTAAGAVGLGAVALYSGNINLSATVPNVLQQLQHVDYASALQTIQQNIQNWAVSSWFG</sequence>
<dbReference type="PANTHER" id="PTHR38044">
    <property type="entry name" value="BOUQUET FORMATION PROTEIN 4"/>
    <property type="match status" value="1"/>
</dbReference>
<accession>A0A1M8A3P7</accession>
<dbReference type="InterPro" id="IPR037548">
    <property type="entry name" value="Bqt4"/>
</dbReference>
<dbReference type="GO" id="GO:0070197">
    <property type="term" value="P:meiotic attachment of telomere to nuclear envelope"/>
    <property type="evidence" value="ECO:0007669"/>
    <property type="project" value="InterPro"/>
</dbReference>
<keyword evidence="2" id="KW-0472">Membrane</keyword>
<dbReference type="Gene3D" id="3.10.260.10">
    <property type="entry name" value="Transcription regulator HTH, APSES-type DNA-binding domain"/>
    <property type="match status" value="1"/>
</dbReference>
<gene>
    <name evidence="4" type="ORF">MSYG_1420</name>
</gene>
<keyword evidence="2" id="KW-1133">Transmembrane helix</keyword>
<dbReference type="AlphaFoldDB" id="A0A1M8A3P7"/>
<name>A0A1M8A3P7_MALS4</name>
<dbReference type="InterPro" id="IPR036887">
    <property type="entry name" value="HTH_APSES_sf"/>
</dbReference>
<feature type="region of interest" description="Disordered" evidence="1">
    <location>
        <begin position="1"/>
        <end position="125"/>
    </location>
</feature>
<feature type="compositionally biased region" description="Low complexity" evidence="1">
    <location>
        <begin position="16"/>
        <end position="34"/>
    </location>
</feature>
<feature type="region of interest" description="Disordered" evidence="1">
    <location>
        <begin position="317"/>
        <end position="389"/>
    </location>
</feature>